<gene>
    <name evidence="2" type="ORF">AVDCRST_MAG66-191</name>
</gene>
<keyword evidence="1" id="KW-0812">Transmembrane</keyword>
<organism evidence="2">
    <name type="scientific">uncultured Pseudonocardia sp</name>
    <dbReference type="NCBI Taxonomy" id="211455"/>
    <lineage>
        <taxon>Bacteria</taxon>
        <taxon>Bacillati</taxon>
        <taxon>Actinomycetota</taxon>
        <taxon>Actinomycetes</taxon>
        <taxon>Pseudonocardiales</taxon>
        <taxon>Pseudonocardiaceae</taxon>
        <taxon>Pseudonocardia</taxon>
        <taxon>environmental samples</taxon>
    </lineage>
</organism>
<evidence type="ECO:0000256" key="1">
    <source>
        <dbReference type="SAM" id="Phobius"/>
    </source>
</evidence>
<reference evidence="2" key="1">
    <citation type="submission" date="2020-02" db="EMBL/GenBank/DDBJ databases">
        <authorList>
            <person name="Meier V. D."/>
        </authorList>
    </citation>
    <scope>NUCLEOTIDE SEQUENCE</scope>
    <source>
        <strain evidence="2">AVDCRST_MAG66</strain>
    </source>
</reference>
<proteinExistence type="predicted"/>
<name>A0A6J4NAX1_9PSEU</name>
<feature type="transmembrane region" description="Helical" evidence="1">
    <location>
        <begin position="12"/>
        <end position="32"/>
    </location>
</feature>
<keyword evidence="1" id="KW-1133">Transmembrane helix</keyword>
<evidence type="ECO:0008006" key="3">
    <source>
        <dbReference type="Google" id="ProtNLM"/>
    </source>
</evidence>
<evidence type="ECO:0000313" key="2">
    <source>
        <dbReference type="EMBL" id="CAA9380071.1"/>
    </source>
</evidence>
<sequence>MDIPARRPRVTLWLLRAVVTAHLVAVLGQPVWAGLFLTGDVDAIAVHGTVGSLLAAWGLLTAGVALAYVVGGRGPLWVVPLAVVHFLATGVQIGAGYGRDLGLHIPLGVALVAVAVVLAAWVWSPAAARPRRAPVGAR</sequence>
<feature type="transmembrane region" description="Helical" evidence="1">
    <location>
        <begin position="76"/>
        <end position="97"/>
    </location>
</feature>
<feature type="transmembrane region" description="Helical" evidence="1">
    <location>
        <begin position="44"/>
        <end position="69"/>
    </location>
</feature>
<feature type="transmembrane region" description="Helical" evidence="1">
    <location>
        <begin position="103"/>
        <end position="123"/>
    </location>
</feature>
<protein>
    <recommendedName>
        <fullName evidence="3">Integral membrane protein</fullName>
    </recommendedName>
</protein>
<accession>A0A6J4NAX1</accession>
<dbReference type="EMBL" id="CADCUS010000033">
    <property type="protein sequence ID" value="CAA9380071.1"/>
    <property type="molecule type" value="Genomic_DNA"/>
</dbReference>
<keyword evidence="1" id="KW-0472">Membrane</keyword>
<dbReference type="AlphaFoldDB" id="A0A6J4NAX1"/>